<dbReference type="AlphaFoldDB" id="A0A1G8F3S6"/>
<dbReference type="EMBL" id="FNDD01000028">
    <property type="protein sequence ID" value="SDH76766.1"/>
    <property type="molecule type" value="Genomic_DNA"/>
</dbReference>
<sequence>MIEQKFQELGKLMEIKNNSLFPKMADLVLVFFPSPGLFVRDNIVIPNEFKSEASIYYEADGEPFEDMYIFLPAVLQTQYDLGDRKSGIVYEKDTLKFEPSLVEALLEQSPKVIEHRSS</sequence>
<protein>
    <submittedName>
        <fullName evidence="1">Uncharacterized protein</fullName>
    </submittedName>
</protein>
<accession>A0A1G8F3S6</accession>
<dbReference type="OrthoDB" id="5877773at2"/>
<reference evidence="2" key="1">
    <citation type="submission" date="2016-10" db="EMBL/GenBank/DDBJ databases">
        <authorList>
            <person name="Varghese N."/>
            <person name="Submissions S."/>
        </authorList>
    </citation>
    <scope>NUCLEOTIDE SEQUENCE [LARGE SCALE GENOMIC DNA]</scope>
    <source>
        <strain evidence="2">CGMCC 1.10228</strain>
    </source>
</reference>
<keyword evidence="2" id="KW-1185">Reference proteome</keyword>
<dbReference type="Proteomes" id="UP000198854">
    <property type="component" value="Unassembled WGS sequence"/>
</dbReference>
<gene>
    <name evidence="1" type="ORF">SAMN04488136_12838</name>
</gene>
<evidence type="ECO:0000313" key="1">
    <source>
        <dbReference type="EMBL" id="SDH76766.1"/>
    </source>
</evidence>
<dbReference type="STRING" id="861298.SAMN04488136_12838"/>
<name>A0A1G8F3S6_9VIBR</name>
<organism evidence="1 2">
    <name type="scientific">Vibrio xiamenensis</name>
    <dbReference type="NCBI Taxonomy" id="861298"/>
    <lineage>
        <taxon>Bacteria</taxon>
        <taxon>Pseudomonadati</taxon>
        <taxon>Pseudomonadota</taxon>
        <taxon>Gammaproteobacteria</taxon>
        <taxon>Vibrionales</taxon>
        <taxon>Vibrionaceae</taxon>
        <taxon>Vibrio</taxon>
    </lineage>
</organism>
<evidence type="ECO:0000313" key="2">
    <source>
        <dbReference type="Proteomes" id="UP000198854"/>
    </source>
</evidence>
<proteinExistence type="predicted"/>
<dbReference type="RefSeq" id="WP_093277812.1">
    <property type="nucleotide sequence ID" value="NZ_FNDD01000028.1"/>
</dbReference>